<feature type="transmembrane region" description="Helical" evidence="7">
    <location>
        <begin position="625"/>
        <end position="645"/>
    </location>
</feature>
<dbReference type="AlphaFoldDB" id="A0A8C8H3B5"/>
<evidence type="ECO:0000256" key="1">
    <source>
        <dbReference type="ARBA" id="ARBA00004141"/>
    </source>
</evidence>
<protein>
    <submittedName>
        <fullName evidence="10">Uncharacterized protein</fullName>
    </submittedName>
</protein>
<dbReference type="PANTHER" id="PTHR12011">
    <property type="entry name" value="ADHESION G-PROTEIN COUPLED RECEPTOR"/>
    <property type="match status" value="1"/>
</dbReference>
<evidence type="ECO:0000256" key="6">
    <source>
        <dbReference type="SAM" id="MobiDB-lite"/>
    </source>
</evidence>
<feature type="transmembrane region" description="Helical" evidence="7">
    <location>
        <begin position="554"/>
        <end position="576"/>
    </location>
</feature>
<proteinExistence type="predicted"/>
<organism evidence="10 11">
    <name type="scientific">Oncorhynchus tshawytscha</name>
    <name type="common">Chinook salmon</name>
    <name type="synonym">Salmo tshawytscha</name>
    <dbReference type="NCBI Taxonomy" id="74940"/>
    <lineage>
        <taxon>Eukaryota</taxon>
        <taxon>Metazoa</taxon>
        <taxon>Chordata</taxon>
        <taxon>Craniata</taxon>
        <taxon>Vertebrata</taxon>
        <taxon>Euteleostomi</taxon>
        <taxon>Actinopterygii</taxon>
        <taxon>Neopterygii</taxon>
        <taxon>Teleostei</taxon>
        <taxon>Protacanthopterygii</taxon>
        <taxon>Salmoniformes</taxon>
        <taxon>Salmonidae</taxon>
        <taxon>Salmoninae</taxon>
        <taxon>Oncorhynchus</taxon>
    </lineage>
</organism>
<evidence type="ECO:0000256" key="2">
    <source>
        <dbReference type="ARBA" id="ARBA00022692"/>
    </source>
</evidence>
<evidence type="ECO:0000256" key="7">
    <source>
        <dbReference type="SAM" id="Phobius"/>
    </source>
</evidence>
<evidence type="ECO:0000259" key="8">
    <source>
        <dbReference type="PROSITE" id="PS50221"/>
    </source>
</evidence>
<dbReference type="InterPro" id="IPR000203">
    <property type="entry name" value="GPS"/>
</dbReference>
<dbReference type="InterPro" id="IPR000832">
    <property type="entry name" value="GPCR_2_secretin-like"/>
</dbReference>
<evidence type="ECO:0000256" key="4">
    <source>
        <dbReference type="ARBA" id="ARBA00023136"/>
    </source>
</evidence>
<accession>A0A8C8H3B5</accession>
<feature type="region of interest" description="Disordered" evidence="6">
    <location>
        <begin position="656"/>
        <end position="684"/>
    </location>
</feature>
<feature type="transmembrane region" description="Helical" evidence="7">
    <location>
        <begin position="449"/>
        <end position="475"/>
    </location>
</feature>
<dbReference type="InterPro" id="IPR017981">
    <property type="entry name" value="GPCR_2-like_7TM"/>
</dbReference>
<dbReference type="GO" id="GO:0005886">
    <property type="term" value="C:plasma membrane"/>
    <property type="evidence" value="ECO:0007669"/>
    <property type="project" value="TreeGrafter"/>
</dbReference>
<dbReference type="PRINTS" id="PR00249">
    <property type="entry name" value="GPCRSECRETIN"/>
</dbReference>
<comment type="subcellular location">
    <subcellularLocation>
        <location evidence="1">Membrane</location>
        <topology evidence="1">Multi-pass membrane protein</topology>
    </subcellularLocation>
</comment>
<evidence type="ECO:0000256" key="3">
    <source>
        <dbReference type="ARBA" id="ARBA00022989"/>
    </source>
</evidence>
<reference evidence="10" key="1">
    <citation type="submission" date="2025-08" db="UniProtKB">
        <authorList>
            <consortium name="Ensembl"/>
        </authorList>
    </citation>
    <scope>IDENTIFICATION</scope>
</reference>
<dbReference type="Proteomes" id="UP000694402">
    <property type="component" value="Unassembled WGS sequence"/>
</dbReference>
<dbReference type="FunFam" id="1.20.1070.10:FF:000222">
    <property type="entry name" value="Adhesion G protein-coupled receptor G3"/>
    <property type="match status" value="1"/>
</dbReference>
<keyword evidence="2 7" id="KW-0812">Transmembrane</keyword>
<dbReference type="Pfam" id="PF00002">
    <property type="entry name" value="7tm_2"/>
    <property type="match status" value="1"/>
</dbReference>
<dbReference type="SMART" id="SM00303">
    <property type="entry name" value="GPS"/>
    <property type="match status" value="1"/>
</dbReference>
<dbReference type="GO" id="GO:0004930">
    <property type="term" value="F:G protein-coupled receptor activity"/>
    <property type="evidence" value="ECO:0007669"/>
    <property type="project" value="InterPro"/>
</dbReference>
<dbReference type="GO" id="GO:0007166">
    <property type="term" value="P:cell surface receptor signaling pathway"/>
    <property type="evidence" value="ECO:0007669"/>
    <property type="project" value="InterPro"/>
</dbReference>
<dbReference type="InterPro" id="IPR057244">
    <property type="entry name" value="GAIN_B"/>
</dbReference>
<feature type="transmembrane region" description="Helical" evidence="7">
    <location>
        <begin position="495"/>
        <end position="517"/>
    </location>
</feature>
<evidence type="ECO:0000313" key="10">
    <source>
        <dbReference type="Ensembl" id="ENSOTSP00005058883.2"/>
    </source>
</evidence>
<feature type="transmembrane region" description="Helical" evidence="7">
    <location>
        <begin position="391"/>
        <end position="413"/>
    </location>
</feature>
<feature type="transmembrane region" description="Helical" evidence="7">
    <location>
        <begin position="425"/>
        <end position="443"/>
    </location>
</feature>
<dbReference type="PROSITE" id="PS50221">
    <property type="entry name" value="GAIN_B"/>
    <property type="match status" value="1"/>
</dbReference>
<evidence type="ECO:0000256" key="5">
    <source>
        <dbReference type="ARBA" id="ARBA00023157"/>
    </source>
</evidence>
<keyword evidence="3 7" id="KW-1133">Transmembrane helix</keyword>
<keyword evidence="5" id="KW-1015">Disulfide bond</keyword>
<dbReference type="Pfam" id="PF01825">
    <property type="entry name" value="GPS"/>
    <property type="match status" value="1"/>
</dbReference>
<dbReference type="PROSITE" id="PS50261">
    <property type="entry name" value="G_PROTEIN_RECEP_F2_4"/>
    <property type="match status" value="1"/>
</dbReference>
<keyword evidence="4 7" id="KW-0472">Membrane</keyword>
<dbReference type="Gene3D" id="1.20.1070.10">
    <property type="entry name" value="Rhodopsin 7-helix transmembrane proteins"/>
    <property type="match status" value="1"/>
</dbReference>
<keyword evidence="11" id="KW-1185">Reference proteome</keyword>
<evidence type="ECO:0000259" key="9">
    <source>
        <dbReference type="PROSITE" id="PS50261"/>
    </source>
</evidence>
<reference evidence="10" key="2">
    <citation type="submission" date="2025-09" db="UniProtKB">
        <authorList>
            <consortium name="Ensembl"/>
        </authorList>
    </citation>
    <scope>IDENTIFICATION</scope>
</reference>
<sequence>MGWEFTLSNDVIISTKHTVVSQTICSPHKDIKSTMFPMCLLLLISGTLAMNCSNSDDTFYLNTTTGEISMTINLPNKTITINDKAEEDLKCFWFIESYVECTSMNLTSINLTECQTVQISVVENSTRKLIFNISSSMCEVTKCTGTAITALMREIQDHPSEGPKDLKRVLNMRNMCADLFKNDWTMRMMFIGVERGLIHNMMNISITGEPVYYDLRDLALTVFNLTNLTSVDDKMVKIKAPELLPENNSYIPETWIPIDALQNIPEENRRVGVVTYKSPNQFLFKEELVRTMAIRIELDGGRRLENLITPLKMKFKLLDPIIPVNYSLSCQYFNEYGSISLPDTVFWKTDGCVTKINDSVVECLCNHATPFAVLLIADLSIDGVHWQVLSYISYIGCGLSAFFTAISFLTYVITTNSRVDNANSIHVSLSGALFLLNTSFLLNEWGASLGIRGVCVFIAAAIHYSLLSCFTWMAIEAVHLYLLLVKVFNTYYRHYMAKLSAIGWGLPGIVVGVSLAVKDIKPLYGPTEMTMADTNQTNTICWITDIPFFYSMNLAYFTIIFVLNSGILLTVTTRICQLQRYGSKGKPGKASLAWKDIGTVLGLTCLLGITWGLAFLSYGYVNLPILYLFSIFNSLQGFFIFLWICGTARKDRERAANTKSTSAALNTSTAKPKEEMFPGNNPYQ</sequence>
<dbReference type="Gene3D" id="2.60.220.50">
    <property type="match status" value="1"/>
</dbReference>
<dbReference type="Ensembl" id="ENSOTST00005064093.2">
    <property type="protein sequence ID" value="ENSOTSP00005058883.2"/>
    <property type="gene ID" value="ENSOTSG00005028354.2"/>
</dbReference>
<feature type="domain" description="GAIN-B" evidence="8">
    <location>
        <begin position="227"/>
        <end position="381"/>
    </location>
</feature>
<evidence type="ECO:0000313" key="11">
    <source>
        <dbReference type="Proteomes" id="UP000694402"/>
    </source>
</evidence>
<dbReference type="PANTHER" id="PTHR12011:SF454">
    <property type="entry name" value="ADHESION G-PROTEIN COUPLED RECEPTOR G5-LIKE"/>
    <property type="match status" value="1"/>
</dbReference>
<gene>
    <name evidence="10" type="primary">LOC112249047</name>
</gene>
<dbReference type="GO" id="GO:0007189">
    <property type="term" value="P:adenylate cyclase-activating G protein-coupled receptor signaling pathway"/>
    <property type="evidence" value="ECO:0007669"/>
    <property type="project" value="TreeGrafter"/>
</dbReference>
<feature type="transmembrane region" description="Helical" evidence="7">
    <location>
        <begin position="597"/>
        <end position="619"/>
    </location>
</feature>
<dbReference type="InterPro" id="IPR046338">
    <property type="entry name" value="GAIN_dom_sf"/>
</dbReference>
<feature type="domain" description="G-protein coupled receptors family 2 profile 2" evidence="9">
    <location>
        <begin position="389"/>
        <end position="648"/>
    </location>
</feature>
<feature type="compositionally biased region" description="Polar residues" evidence="6">
    <location>
        <begin position="657"/>
        <end position="670"/>
    </location>
</feature>
<dbReference type="GeneTree" id="ENSGT00940000154285"/>
<name>A0A8C8H3B5_ONCTS</name>